<evidence type="ECO:0000259" key="1">
    <source>
        <dbReference type="PROSITE" id="PS51186"/>
    </source>
</evidence>
<gene>
    <name evidence="2" type="ORF">C1E23_08425</name>
</gene>
<dbReference type="Proteomes" id="UP000291338">
    <property type="component" value="Unassembled WGS sequence"/>
</dbReference>
<dbReference type="InterPro" id="IPR016181">
    <property type="entry name" value="Acyl_CoA_acyltransferase"/>
</dbReference>
<keyword evidence="2" id="KW-0808">Transferase</keyword>
<accession>A0A4Q7IQT3</accession>
<dbReference type="RefSeq" id="WP_130255143.1">
    <property type="nucleotide sequence ID" value="NZ_PPSX01000024.1"/>
</dbReference>
<reference evidence="2 3" key="1">
    <citation type="submission" date="2018-01" db="EMBL/GenBank/DDBJ databases">
        <title>Co-occurrence of chitin degradation, pigmentation and bioactivity in marine Pseudoalteromonas.</title>
        <authorList>
            <person name="Paulsen S."/>
            <person name="Gram L."/>
            <person name="Machado H."/>
        </authorList>
    </citation>
    <scope>NUCLEOTIDE SEQUENCE [LARGE SCALE GENOMIC DNA]</scope>
    <source>
        <strain evidence="2 3">S3898</strain>
    </source>
</reference>
<dbReference type="PROSITE" id="PS51186">
    <property type="entry name" value="GNAT"/>
    <property type="match status" value="1"/>
</dbReference>
<dbReference type="CDD" id="cd04301">
    <property type="entry name" value="NAT_SF"/>
    <property type="match status" value="1"/>
</dbReference>
<dbReference type="EMBL" id="PPSX01000024">
    <property type="protein sequence ID" value="RZQ53497.1"/>
    <property type="molecule type" value="Genomic_DNA"/>
</dbReference>
<dbReference type="Pfam" id="PF00583">
    <property type="entry name" value="Acetyltransf_1"/>
    <property type="match status" value="1"/>
</dbReference>
<dbReference type="AlphaFoldDB" id="A0A4Q7IQT3"/>
<evidence type="ECO:0000313" key="2">
    <source>
        <dbReference type="EMBL" id="RZQ53497.1"/>
    </source>
</evidence>
<dbReference type="GO" id="GO:0016747">
    <property type="term" value="F:acyltransferase activity, transferring groups other than amino-acyl groups"/>
    <property type="evidence" value="ECO:0007669"/>
    <property type="project" value="InterPro"/>
</dbReference>
<dbReference type="InterPro" id="IPR000182">
    <property type="entry name" value="GNAT_dom"/>
</dbReference>
<organism evidence="2 3">
    <name type="scientific">Pseudoalteromonas phenolica</name>
    <dbReference type="NCBI Taxonomy" id="161398"/>
    <lineage>
        <taxon>Bacteria</taxon>
        <taxon>Pseudomonadati</taxon>
        <taxon>Pseudomonadota</taxon>
        <taxon>Gammaproteobacteria</taxon>
        <taxon>Alteromonadales</taxon>
        <taxon>Pseudoalteromonadaceae</taxon>
        <taxon>Pseudoalteromonas</taxon>
    </lineage>
</organism>
<comment type="caution">
    <text evidence="2">The sequence shown here is derived from an EMBL/GenBank/DDBJ whole genome shotgun (WGS) entry which is preliminary data.</text>
</comment>
<evidence type="ECO:0000313" key="3">
    <source>
        <dbReference type="Proteomes" id="UP000291338"/>
    </source>
</evidence>
<proteinExistence type="predicted"/>
<feature type="domain" description="N-acetyltransferase" evidence="1">
    <location>
        <begin position="2"/>
        <end position="166"/>
    </location>
</feature>
<dbReference type="Gene3D" id="3.40.630.30">
    <property type="match status" value="1"/>
</dbReference>
<name>A0A4Q7IQT3_9GAMM</name>
<dbReference type="SUPFAM" id="SSF55729">
    <property type="entry name" value="Acyl-CoA N-acyltransferases (Nat)"/>
    <property type="match status" value="1"/>
</dbReference>
<sequence length="166" mass="18477">MALFRKASTQEIDKLKSLLWEFGPNEWNYLTPEGVNDEFALIERGDAQAIIAVVDSEIIGFAVLIDGLAGPRYLEKYSPLEQMKFVGDVVVSSHHAGKGIATKLLKECILEAKVHHAKKVLIERHEENLASAGMMRKAGFEIVDTFYDPEKRSAGSQKSVILSFDL</sequence>
<protein>
    <submittedName>
        <fullName evidence="2">GNAT family N-acetyltransferase</fullName>
    </submittedName>
</protein>